<name>A0AAV9J1B4_CYACA</name>
<dbReference type="InterPro" id="IPR050508">
    <property type="entry name" value="Methyltransf_Superfamily"/>
</dbReference>
<organism evidence="2 3">
    <name type="scientific">Cyanidium caldarium</name>
    <name type="common">Red alga</name>
    <dbReference type="NCBI Taxonomy" id="2771"/>
    <lineage>
        <taxon>Eukaryota</taxon>
        <taxon>Rhodophyta</taxon>
        <taxon>Bangiophyceae</taxon>
        <taxon>Cyanidiales</taxon>
        <taxon>Cyanidiaceae</taxon>
        <taxon>Cyanidium</taxon>
    </lineage>
</organism>
<dbReference type="InterPro" id="IPR013216">
    <property type="entry name" value="Methyltransf_11"/>
</dbReference>
<dbReference type="InterPro" id="IPR029063">
    <property type="entry name" value="SAM-dependent_MTases_sf"/>
</dbReference>
<dbReference type="SUPFAM" id="SSF53335">
    <property type="entry name" value="S-adenosyl-L-methionine-dependent methyltransferases"/>
    <property type="match status" value="1"/>
</dbReference>
<evidence type="ECO:0000313" key="2">
    <source>
        <dbReference type="EMBL" id="KAK4537813.1"/>
    </source>
</evidence>
<dbReference type="PANTHER" id="PTHR42912:SF80">
    <property type="entry name" value="METHYLTRANSFERASE DOMAIN-CONTAINING PROTEIN"/>
    <property type="match status" value="1"/>
</dbReference>
<feature type="domain" description="Methyltransferase type 11" evidence="1">
    <location>
        <begin position="181"/>
        <end position="296"/>
    </location>
</feature>
<evidence type="ECO:0000313" key="3">
    <source>
        <dbReference type="Proteomes" id="UP001301350"/>
    </source>
</evidence>
<accession>A0AAV9J1B4</accession>
<evidence type="ECO:0000259" key="1">
    <source>
        <dbReference type="Pfam" id="PF08241"/>
    </source>
</evidence>
<dbReference type="EMBL" id="JANCYW010000014">
    <property type="protein sequence ID" value="KAK4537813.1"/>
    <property type="molecule type" value="Genomic_DNA"/>
</dbReference>
<protein>
    <recommendedName>
        <fullName evidence="1">Methyltransferase type 11 domain-containing protein</fullName>
    </recommendedName>
</protein>
<proteinExistence type="predicted"/>
<dbReference type="AlphaFoldDB" id="A0AAV9J1B4"/>
<keyword evidence="3" id="KW-1185">Reference proteome</keyword>
<dbReference type="Proteomes" id="UP001301350">
    <property type="component" value="Unassembled WGS sequence"/>
</dbReference>
<dbReference type="Pfam" id="PF08241">
    <property type="entry name" value="Methyltransf_11"/>
    <property type="match status" value="1"/>
</dbReference>
<dbReference type="CDD" id="cd02440">
    <property type="entry name" value="AdoMet_MTases"/>
    <property type="match status" value="1"/>
</dbReference>
<comment type="caution">
    <text evidence="2">The sequence shown here is derived from an EMBL/GenBank/DDBJ whole genome shotgun (WGS) entry which is preliminary data.</text>
</comment>
<gene>
    <name evidence="2" type="ORF">CDCA_CDCA14G3838</name>
</gene>
<dbReference type="Gene3D" id="3.40.50.150">
    <property type="entry name" value="Vaccinia Virus protein VP39"/>
    <property type="match status" value="1"/>
</dbReference>
<sequence length="372" mass="41881">MREVVTFQFYPLPIQRRSWLVSRAATPTRSEVAKPAWAGTEDWLSRAVNVLIGTPFIYAVLKRQAKAVLQRTAESRGIDWTGNVRALSDGGLQAYYAERTGVRYPEYYMRKFHAYDAGNLCWEAAYEAEPATYAMALRVWPRERELSWREAQRRLRYSFLEAVGAFHAAAATTNALRVAIDIGCSVGVSTRYLTEWMVRRAPDSLSMRVYGVDLSPYFLAVARARQATGDIADAPVDRRRASIEYVHAQAETLPFADDTADLVTLQFVLHELPRTAARAIFPELVRVTRSGGTLAFVDNDPRSPVIQNLPPALFTLMKSTEPHSDDYYTFDVEAALRDTPGVVSVQVHETDPRHRTILCRVHKEADGRPLGV</sequence>
<dbReference type="GO" id="GO:0008757">
    <property type="term" value="F:S-adenosylmethionine-dependent methyltransferase activity"/>
    <property type="evidence" value="ECO:0007669"/>
    <property type="project" value="InterPro"/>
</dbReference>
<dbReference type="PANTHER" id="PTHR42912">
    <property type="entry name" value="METHYLTRANSFERASE"/>
    <property type="match status" value="1"/>
</dbReference>
<reference evidence="2 3" key="1">
    <citation type="submission" date="2022-07" db="EMBL/GenBank/DDBJ databases">
        <title>Genome-wide signatures of adaptation to extreme environments.</title>
        <authorList>
            <person name="Cho C.H."/>
            <person name="Yoon H.S."/>
        </authorList>
    </citation>
    <scope>NUCLEOTIDE SEQUENCE [LARGE SCALE GENOMIC DNA]</scope>
    <source>
        <strain evidence="2 3">DBV 063 E5</strain>
    </source>
</reference>